<gene>
    <name evidence="2" type="ORF">PCL_07251</name>
</gene>
<accession>A0A2U3DSG2</accession>
<dbReference type="EMBL" id="LCWV01000036">
    <property type="protein sequence ID" value="PWI65201.1"/>
    <property type="molecule type" value="Genomic_DNA"/>
</dbReference>
<feature type="domain" description="D-isomer specific 2-hydroxyacid dehydrogenase NAD-binding" evidence="1">
    <location>
        <begin position="104"/>
        <end position="200"/>
    </location>
</feature>
<proteinExistence type="predicted"/>
<dbReference type="Pfam" id="PF02826">
    <property type="entry name" value="2-Hacid_dh_C"/>
    <property type="match status" value="1"/>
</dbReference>
<organism evidence="2 3">
    <name type="scientific">Purpureocillium lilacinum</name>
    <name type="common">Paecilomyces lilacinus</name>
    <dbReference type="NCBI Taxonomy" id="33203"/>
    <lineage>
        <taxon>Eukaryota</taxon>
        <taxon>Fungi</taxon>
        <taxon>Dikarya</taxon>
        <taxon>Ascomycota</taxon>
        <taxon>Pezizomycotina</taxon>
        <taxon>Sordariomycetes</taxon>
        <taxon>Hypocreomycetidae</taxon>
        <taxon>Hypocreales</taxon>
        <taxon>Ophiocordycipitaceae</taxon>
        <taxon>Purpureocillium</taxon>
    </lineage>
</organism>
<dbReference type="PANTHER" id="PTHR33481:SF1">
    <property type="entry name" value="ENDONUCLEASE_EXONUCLEASE_PHOSPHATASE DOMAIN-CONTAINING PROTEIN-RELATED"/>
    <property type="match status" value="1"/>
</dbReference>
<evidence type="ECO:0000313" key="2">
    <source>
        <dbReference type="EMBL" id="PWI65201.1"/>
    </source>
</evidence>
<dbReference type="Gene3D" id="3.40.50.720">
    <property type="entry name" value="NAD(P)-binding Rossmann-like Domain"/>
    <property type="match status" value="2"/>
</dbReference>
<dbReference type="AlphaFoldDB" id="A0A2U3DSG2"/>
<dbReference type="PANTHER" id="PTHR33481">
    <property type="entry name" value="REVERSE TRANSCRIPTASE"/>
    <property type="match status" value="1"/>
</dbReference>
<evidence type="ECO:0000313" key="3">
    <source>
        <dbReference type="Proteomes" id="UP000245956"/>
    </source>
</evidence>
<dbReference type="InterPro" id="IPR006140">
    <property type="entry name" value="D-isomer_DH_NAD-bd"/>
</dbReference>
<name>A0A2U3DSG2_PURLI</name>
<dbReference type="Proteomes" id="UP000245956">
    <property type="component" value="Unassembled WGS sequence"/>
</dbReference>
<reference evidence="2 3" key="1">
    <citation type="journal article" date="2016" name="Front. Microbiol.">
        <title>Genome and transcriptome sequences reveal the specific parasitism of the nematophagous Purpureocillium lilacinum 36-1.</title>
        <authorList>
            <person name="Xie J."/>
            <person name="Li S."/>
            <person name="Mo C."/>
            <person name="Xiao X."/>
            <person name="Peng D."/>
            <person name="Wang G."/>
            <person name="Xiao Y."/>
        </authorList>
    </citation>
    <scope>NUCLEOTIDE SEQUENCE [LARGE SCALE GENOMIC DNA]</scope>
    <source>
        <strain evidence="2 3">36-1</strain>
    </source>
</reference>
<protein>
    <recommendedName>
        <fullName evidence="1">D-isomer specific 2-hydroxyacid dehydrogenase NAD-binding domain-containing protein</fullName>
    </recommendedName>
</protein>
<dbReference type="InterPro" id="IPR036291">
    <property type="entry name" value="NAD(P)-bd_dom_sf"/>
</dbReference>
<dbReference type="GO" id="GO:0051287">
    <property type="term" value="F:NAD binding"/>
    <property type="evidence" value="ECO:0007669"/>
    <property type="project" value="InterPro"/>
</dbReference>
<dbReference type="SUPFAM" id="SSF51735">
    <property type="entry name" value="NAD(P)-binding Rossmann-fold domains"/>
    <property type="match status" value="1"/>
</dbReference>
<comment type="caution">
    <text evidence="2">The sequence shown here is derived from an EMBL/GenBank/DDBJ whole genome shotgun (WGS) entry which is preliminary data.</text>
</comment>
<evidence type="ECO:0000259" key="1">
    <source>
        <dbReference type="Pfam" id="PF02826"/>
    </source>
</evidence>
<sequence length="311" mass="34543">MRRQQMLDATTYDELIAKVPTLMHGGRPIDACIVFVGVAHFQPFESKFLHLLLHSCRIVISIAAGCRSSAQRRMKRNSAAHCNSTPPSNIPNRADEATLKLMITLVLTTLQSLLYARKDLHNETLRNNTALARDPPGTVLGIAGMGRIGKHVAQHAALHGVRVKYSDRRRLDIDDEAAYKAWYCHSVQELLWESDVVYSHRHWITAGYGETLLLLHQQQIGALPKRSAVDLVTALVHDIETALANGQVATLVTMDVQGAFDTVSVIDLSSDSGNNGWPLHLVRWAGSFMKDRSAAVQFHRPVIANKYPTLF</sequence>